<name>A0ABQ6MSY2_9STRA</name>
<feature type="compositionally biased region" description="Low complexity" evidence="1">
    <location>
        <begin position="136"/>
        <end position="146"/>
    </location>
</feature>
<proteinExistence type="predicted"/>
<feature type="region of interest" description="Disordered" evidence="1">
    <location>
        <begin position="467"/>
        <end position="499"/>
    </location>
</feature>
<feature type="non-terminal residue" evidence="2">
    <location>
        <position position="499"/>
    </location>
</feature>
<accession>A0ABQ6MSY2</accession>
<evidence type="ECO:0000313" key="2">
    <source>
        <dbReference type="EMBL" id="GMI31697.1"/>
    </source>
</evidence>
<feature type="compositionally biased region" description="Low complexity" evidence="1">
    <location>
        <begin position="77"/>
        <end position="87"/>
    </location>
</feature>
<feature type="region of interest" description="Disordered" evidence="1">
    <location>
        <begin position="24"/>
        <end position="146"/>
    </location>
</feature>
<evidence type="ECO:0000256" key="1">
    <source>
        <dbReference type="SAM" id="MobiDB-lite"/>
    </source>
</evidence>
<dbReference type="EMBL" id="BRYB01004473">
    <property type="protein sequence ID" value="GMI31697.1"/>
    <property type="molecule type" value="Genomic_DNA"/>
</dbReference>
<dbReference type="Gene3D" id="2.30.30.140">
    <property type="match status" value="1"/>
</dbReference>
<keyword evidence="3" id="KW-1185">Reference proteome</keyword>
<dbReference type="CDD" id="cd04508">
    <property type="entry name" value="Tudor_SF"/>
    <property type="match status" value="1"/>
</dbReference>
<protein>
    <submittedName>
        <fullName evidence="2">Uncharacterized protein</fullName>
    </submittedName>
</protein>
<feature type="compositionally biased region" description="Low complexity" evidence="1">
    <location>
        <begin position="467"/>
        <end position="491"/>
    </location>
</feature>
<dbReference type="Proteomes" id="UP001165060">
    <property type="component" value="Unassembled WGS sequence"/>
</dbReference>
<sequence length="499" mass="50449">YHGWKEGLAELEIRRDDEARRALKAADASRRSLLKQQKKAAAAADASGDSSDDDDAPIAVMMARAKAKEGGGGLPQASPAGKAPAEAKAGRKGEAPKEKGGAPAKPPSKGSAPAAPPPKSSAPAAPSSKAERKAPRFPAGAAVAAPYRGSAELYPGRVTAAHPETNTADVAFDDGDAEKGVACERMKALKKKATPPTPAAAPRSLADVPAPGRAYRLVLHPATGEPCVALPPPPGAAPATVAVLSPAQPDGRYAAPTLHAPGALLLAPDPPPELGRAVVDLDKKIPRAGLPVYSPSLSAPGVVVRDPGGGYLLALFRGAAQDPPFPPGPVRRVRPGSLHVLAGEARRVAPLVKTKDRVGRLVYSDARQAAGVVVGEGAGVVHVAFGEGAERKLKPGLLAALGSFGEELAGKQLGATKARVGCVVWDGEELVGTVVEDGADCVVERGGERCRRKRKSLVIVSAAGAVRPQPAAAPKSPAKAAPKSPAKAAPAAAPPAPPS</sequence>
<organism evidence="2 3">
    <name type="scientific">Tetraparma gracilis</name>
    <dbReference type="NCBI Taxonomy" id="2962635"/>
    <lineage>
        <taxon>Eukaryota</taxon>
        <taxon>Sar</taxon>
        <taxon>Stramenopiles</taxon>
        <taxon>Ochrophyta</taxon>
        <taxon>Bolidophyceae</taxon>
        <taxon>Parmales</taxon>
        <taxon>Triparmaceae</taxon>
        <taxon>Tetraparma</taxon>
    </lineage>
</organism>
<comment type="caution">
    <text evidence="2">The sequence shown here is derived from an EMBL/GenBank/DDBJ whole genome shotgun (WGS) entry which is preliminary data.</text>
</comment>
<reference evidence="2 3" key="1">
    <citation type="journal article" date="2023" name="Commun. Biol.">
        <title>Genome analysis of Parmales, the sister group of diatoms, reveals the evolutionary specialization of diatoms from phago-mixotrophs to photoautotrophs.</title>
        <authorList>
            <person name="Ban H."/>
            <person name="Sato S."/>
            <person name="Yoshikawa S."/>
            <person name="Yamada K."/>
            <person name="Nakamura Y."/>
            <person name="Ichinomiya M."/>
            <person name="Sato N."/>
            <person name="Blanc-Mathieu R."/>
            <person name="Endo H."/>
            <person name="Kuwata A."/>
            <person name="Ogata H."/>
        </authorList>
    </citation>
    <scope>NUCLEOTIDE SEQUENCE [LARGE SCALE GENOMIC DNA]</scope>
</reference>
<evidence type="ECO:0000313" key="3">
    <source>
        <dbReference type="Proteomes" id="UP001165060"/>
    </source>
</evidence>
<feature type="compositionally biased region" description="Basic and acidic residues" evidence="1">
    <location>
        <begin position="88"/>
        <end position="100"/>
    </location>
</feature>
<feature type="non-terminal residue" evidence="2">
    <location>
        <position position="1"/>
    </location>
</feature>
<feature type="compositionally biased region" description="Low complexity" evidence="1">
    <location>
        <begin position="101"/>
        <end position="113"/>
    </location>
</feature>
<gene>
    <name evidence="2" type="ORF">TeGR_g15</name>
</gene>
<feature type="compositionally biased region" description="Low complexity" evidence="1">
    <location>
        <begin position="40"/>
        <end position="49"/>
    </location>
</feature>